<comment type="caution">
    <text evidence="3">The sequence shown here is derived from an EMBL/GenBank/DDBJ whole genome shotgun (WGS) entry which is preliminary data.</text>
</comment>
<feature type="transmembrane region" description="Helical" evidence="2">
    <location>
        <begin position="376"/>
        <end position="396"/>
    </location>
</feature>
<evidence type="ECO:0000256" key="1">
    <source>
        <dbReference type="SAM" id="MobiDB-lite"/>
    </source>
</evidence>
<dbReference type="RefSeq" id="WP_274997791.1">
    <property type="nucleotide sequence ID" value="NZ_JAJQQP010000018.1"/>
</dbReference>
<organism evidence="3 4">
    <name type="scientific">Promicromonospora iranensis</name>
    <dbReference type="NCBI Taxonomy" id="1105144"/>
    <lineage>
        <taxon>Bacteria</taxon>
        <taxon>Bacillati</taxon>
        <taxon>Actinomycetota</taxon>
        <taxon>Actinomycetes</taxon>
        <taxon>Micrococcales</taxon>
        <taxon>Promicromonosporaceae</taxon>
        <taxon>Promicromonospora</taxon>
    </lineage>
</organism>
<feature type="transmembrane region" description="Helical" evidence="2">
    <location>
        <begin position="450"/>
        <end position="474"/>
    </location>
</feature>
<feature type="transmembrane region" description="Helical" evidence="2">
    <location>
        <begin position="127"/>
        <end position="152"/>
    </location>
</feature>
<dbReference type="EMBL" id="JAVDYE010000001">
    <property type="protein sequence ID" value="MDR7382688.1"/>
    <property type="molecule type" value="Genomic_DNA"/>
</dbReference>
<evidence type="ECO:0000313" key="3">
    <source>
        <dbReference type="EMBL" id="MDR7382688.1"/>
    </source>
</evidence>
<keyword evidence="2" id="KW-1133">Transmembrane helix</keyword>
<feature type="transmembrane region" description="Helical" evidence="2">
    <location>
        <begin position="480"/>
        <end position="501"/>
    </location>
</feature>
<protein>
    <submittedName>
        <fullName evidence="3">ABC-2 type transport system permease protein</fullName>
    </submittedName>
</protein>
<keyword evidence="4" id="KW-1185">Reference proteome</keyword>
<feature type="transmembrane region" description="Helical" evidence="2">
    <location>
        <begin position="164"/>
        <end position="187"/>
    </location>
</feature>
<accession>A0ABU2CMX1</accession>
<evidence type="ECO:0000313" key="4">
    <source>
        <dbReference type="Proteomes" id="UP001183585"/>
    </source>
</evidence>
<feature type="transmembrane region" description="Helical" evidence="2">
    <location>
        <begin position="327"/>
        <end position="348"/>
    </location>
</feature>
<sequence>MDRELISLKLTTLRHTAPGMRPAGWVIGSLLAAATWAAAFVAGGDDARHSILTLGLLFWGLGAAIGPVLMSGAGTLRPSWFALLPIPRRALGRGLLVSVYVSIAAALVLVALLAVSLHAALLDPVTLVVAIPGALLTWVFVIALSRLVYGLLGAAMGSRIGIEIASIQFGLMFAGMFAGWIPVSIAIQRTPDLLATGITDPAVTSGLDMSPTSWSVLAVERAARGDWGGALLLLGALALCAGAAIVAAVPLLVPSTSPRTRRRRGRRRSAGLVAGAGLLPRTQTGAVISKELRQWSRDGWRMVEVQSAVWGGVFIGALALTSEDLRVIAAFSGLFVAFMLGIAACTMYGQDGSAVWLDVVGQDETSVRADVRGRQWGAVLVFLPKVLVVTALFVVLSQAWWAVPILLAALPALFGAASGAAVLVAAVGVSPGVDPRQRVGPNDAVGNISLHVWVVILLISVAVAPTAGMVALLAMSPSAWLAALTAVVGLANGFGAAWLLGRITIGYLTARLPDLFSRIRYGQVFRDPATSGALDWFESATLKGEQEAKARQQKERADRVAKSSAR</sequence>
<feature type="region of interest" description="Disordered" evidence="1">
    <location>
        <begin position="547"/>
        <end position="566"/>
    </location>
</feature>
<gene>
    <name evidence="3" type="ORF">J2S48_002203</name>
</gene>
<keyword evidence="2" id="KW-0472">Membrane</keyword>
<proteinExistence type="predicted"/>
<keyword evidence="2" id="KW-0812">Transmembrane</keyword>
<feature type="transmembrane region" description="Helical" evidence="2">
    <location>
        <begin position="56"/>
        <end position="76"/>
    </location>
</feature>
<feature type="transmembrane region" description="Helical" evidence="2">
    <location>
        <begin position="230"/>
        <end position="253"/>
    </location>
</feature>
<feature type="transmembrane region" description="Helical" evidence="2">
    <location>
        <begin position="23"/>
        <end position="44"/>
    </location>
</feature>
<feature type="transmembrane region" description="Helical" evidence="2">
    <location>
        <begin position="97"/>
        <end position="121"/>
    </location>
</feature>
<evidence type="ECO:0000256" key="2">
    <source>
        <dbReference type="SAM" id="Phobius"/>
    </source>
</evidence>
<name>A0ABU2CMX1_9MICO</name>
<reference evidence="3 4" key="1">
    <citation type="submission" date="2023-07" db="EMBL/GenBank/DDBJ databases">
        <title>Sequencing the genomes of 1000 actinobacteria strains.</title>
        <authorList>
            <person name="Klenk H.-P."/>
        </authorList>
    </citation>
    <scope>NUCLEOTIDE SEQUENCE [LARGE SCALE GENOMIC DNA]</scope>
    <source>
        <strain evidence="3 4">DSM 45554</strain>
    </source>
</reference>
<feature type="transmembrane region" description="Helical" evidence="2">
    <location>
        <begin position="402"/>
        <end position="429"/>
    </location>
</feature>
<feature type="transmembrane region" description="Helical" evidence="2">
    <location>
        <begin position="303"/>
        <end position="321"/>
    </location>
</feature>
<dbReference type="Proteomes" id="UP001183585">
    <property type="component" value="Unassembled WGS sequence"/>
</dbReference>